<keyword evidence="4" id="KW-0378">Hydrolase</keyword>
<evidence type="ECO:0000256" key="1">
    <source>
        <dbReference type="ARBA" id="ARBA00000798"/>
    </source>
</evidence>
<proteinExistence type="inferred from homology"/>
<dbReference type="GO" id="GO:0016042">
    <property type="term" value="P:lipid catabolic process"/>
    <property type="evidence" value="ECO:0007669"/>
    <property type="project" value="UniProtKB-KW"/>
</dbReference>
<dbReference type="AlphaFoldDB" id="A0A6S6TUZ4"/>
<organism evidence="8">
    <name type="scientific">uncultured Thiotrichaceae bacterium</name>
    <dbReference type="NCBI Taxonomy" id="298394"/>
    <lineage>
        <taxon>Bacteria</taxon>
        <taxon>Pseudomonadati</taxon>
        <taxon>Pseudomonadota</taxon>
        <taxon>Gammaproteobacteria</taxon>
        <taxon>Thiotrichales</taxon>
        <taxon>Thiotrichaceae</taxon>
        <taxon>environmental samples</taxon>
    </lineage>
</organism>
<dbReference type="EMBL" id="CACVAY010000108">
    <property type="protein sequence ID" value="CAA6821957.1"/>
    <property type="molecule type" value="Genomic_DNA"/>
</dbReference>
<evidence type="ECO:0000256" key="5">
    <source>
        <dbReference type="ARBA" id="ARBA00022963"/>
    </source>
</evidence>
<gene>
    <name evidence="8" type="ORF">HELGO_WM20302</name>
</gene>
<dbReference type="InterPro" id="IPR025202">
    <property type="entry name" value="PLD-like_dom"/>
</dbReference>
<name>A0A6S6TUZ4_9GAMM</name>
<dbReference type="Pfam" id="PF13091">
    <property type="entry name" value="PLDc_2"/>
    <property type="match status" value="1"/>
</dbReference>
<comment type="similarity">
    <text evidence="2">Belongs to the phospholipase D family.</text>
</comment>
<feature type="domain" description="Phospholipase D-like" evidence="7">
    <location>
        <begin position="28"/>
        <end position="191"/>
    </location>
</feature>
<accession>A0A6S6TUZ4</accession>
<dbReference type="EC" id="3.1.4.4" evidence="3"/>
<sequence>MAIFAKGKIEAYCGPPELGAEDDLEAVICDFIKHARKTLDIAVQEIDNEVIAQAILDASCKGIRVRVFIEQDYLIADSLPRKSKSRSKAALAAFKKKQWQDHSRNKKSNRDILAAMLRCGVDVKADLNPKIFHQKFIIRDYQRGRSLSSKSAVLTGSTNFTVTGCHKNLNHTVIFNSARIASIYSDEFNELVEGTFGAINQRKSPNTSTVNLSGVPVRIRFSPDDSPELEVVKQMLKTKRWLYFAIFTFSGSSGIDDAMIMLRRAGIRIRGVLDSGQGKKAWAATKWLHDKGIDVFLSSHKKMPGLGKLHHKLMVIDSNI</sequence>
<dbReference type="GO" id="GO:0004630">
    <property type="term" value="F:phospholipase D activity"/>
    <property type="evidence" value="ECO:0007669"/>
    <property type="project" value="UniProtKB-EC"/>
</dbReference>
<feature type="non-terminal residue" evidence="8">
    <location>
        <position position="320"/>
    </location>
</feature>
<evidence type="ECO:0000313" key="8">
    <source>
        <dbReference type="EMBL" id="CAA6821957.1"/>
    </source>
</evidence>
<evidence type="ECO:0000256" key="6">
    <source>
        <dbReference type="ARBA" id="ARBA00023098"/>
    </source>
</evidence>
<keyword evidence="6" id="KW-0443">Lipid metabolism</keyword>
<evidence type="ECO:0000256" key="2">
    <source>
        <dbReference type="ARBA" id="ARBA00008664"/>
    </source>
</evidence>
<dbReference type="SUPFAM" id="SSF56024">
    <property type="entry name" value="Phospholipase D/nuclease"/>
    <property type="match status" value="2"/>
</dbReference>
<dbReference type="InterPro" id="IPR051406">
    <property type="entry name" value="PLD_domain"/>
</dbReference>
<evidence type="ECO:0000256" key="3">
    <source>
        <dbReference type="ARBA" id="ARBA00012027"/>
    </source>
</evidence>
<dbReference type="GO" id="GO:0016891">
    <property type="term" value="F:RNA endonuclease activity producing 5'-phosphomonoesters, hydrolytic mechanism"/>
    <property type="evidence" value="ECO:0007669"/>
    <property type="project" value="TreeGrafter"/>
</dbReference>
<dbReference type="Gene3D" id="3.30.870.10">
    <property type="entry name" value="Endonuclease Chain A"/>
    <property type="match status" value="2"/>
</dbReference>
<protein>
    <recommendedName>
        <fullName evidence="3">phospholipase D</fullName>
        <ecNumber evidence="3">3.1.4.4</ecNumber>
    </recommendedName>
</protein>
<dbReference type="PANTHER" id="PTHR43856:SF1">
    <property type="entry name" value="MITOCHONDRIAL CARDIOLIPIN HYDROLASE"/>
    <property type="match status" value="1"/>
</dbReference>
<evidence type="ECO:0000256" key="4">
    <source>
        <dbReference type="ARBA" id="ARBA00022801"/>
    </source>
</evidence>
<evidence type="ECO:0000259" key="7">
    <source>
        <dbReference type="Pfam" id="PF13091"/>
    </source>
</evidence>
<keyword evidence="5" id="KW-0442">Lipid degradation</keyword>
<reference evidence="8" key="1">
    <citation type="submission" date="2020-01" db="EMBL/GenBank/DDBJ databases">
        <authorList>
            <person name="Meier V. D."/>
            <person name="Meier V D."/>
        </authorList>
    </citation>
    <scope>NUCLEOTIDE SEQUENCE</scope>
    <source>
        <strain evidence="8">HLG_WM_MAG_07</strain>
    </source>
</reference>
<dbReference type="PANTHER" id="PTHR43856">
    <property type="entry name" value="CARDIOLIPIN HYDROLASE"/>
    <property type="match status" value="1"/>
</dbReference>
<comment type="catalytic activity">
    <reaction evidence="1">
        <text>a 1,2-diacyl-sn-glycero-3-phosphocholine + H2O = a 1,2-diacyl-sn-glycero-3-phosphate + choline + H(+)</text>
        <dbReference type="Rhea" id="RHEA:14445"/>
        <dbReference type="ChEBI" id="CHEBI:15354"/>
        <dbReference type="ChEBI" id="CHEBI:15377"/>
        <dbReference type="ChEBI" id="CHEBI:15378"/>
        <dbReference type="ChEBI" id="CHEBI:57643"/>
        <dbReference type="ChEBI" id="CHEBI:58608"/>
        <dbReference type="EC" id="3.1.4.4"/>
    </reaction>
</comment>